<dbReference type="AlphaFoldDB" id="A0A8J8XCJ1"/>
<dbReference type="Proteomes" id="UP000251960">
    <property type="component" value="Chromosome 2"/>
</dbReference>
<proteinExistence type="predicted"/>
<gene>
    <name evidence="3" type="ORF">Zm00014a_028391</name>
</gene>
<protein>
    <recommendedName>
        <fullName evidence="2">DUF1618 domain-containing protein</fullName>
    </recommendedName>
</protein>
<feature type="region of interest" description="Disordered" evidence="1">
    <location>
        <begin position="455"/>
        <end position="483"/>
    </location>
</feature>
<dbReference type="PANTHER" id="PTHR33086">
    <property type="entry name" value="OS05G0468200 PROTEIN-RELATED"/>
    <property type="match status" value="1"/>
</dbReference>
<feature type="domain" description="DUF1618" evidence="2">
    <location>
        <begin position="211"/>
        <end position="357"/>
    </location>
</feature>
<dbReference type="Pfam" id="PF07762">
    <property type="entry name" value="DUF1618"/>
    <property type="match status" value="1"/>
</dbReference>
<sequence>MSAIELVQGSRAGQEAEQEPESEPQRKWVALVSVAVLDKEDDRTQEIVLGTDVLLDLKDPPLPSYLVLHPSVSLDPRSNEEPLSAYILAAHRSGYILLQVVEGNRPDFFLCDTHSRTVTILPLVSSFLRTCQGLDICTHLSIGLIADPLRRGHYVVAQLQPPNSFYHPNRLLCYSTAERRWFVRHLTRETDHMCSPFSQNGVLAHEGRLWWIALAYGIFFCDPFTPDLRFPELCFLPLPADCQMDGYVVFEPHIRTLINQRRCVRPSEGKLRFVEIRGLAYDDVLIDEDDAPPGPANPTVGMWTLDDDPEGPDPWKLEYEVPFAEIWDNETYADAGLHPGEVPHVALVDPNDHCVVYFFQGSKLFGLDVLKKQVITCKECLIDRDQVIMFQSSRPIVDAWELSSPPPTLPGDDDDLSPEDNVSPGQPDEGEKKRQVTESVYSWLSDVWEWTRGDVDEKMAPSTSDDESSHSSDAPEIQLPSSP</sequence>
<dbReference type="PANTHER" id="PTHR33086:SF58">
    <property type="entry name" value="DUF1618 DOMAIN-CONTAINING PROTEIN"/>
    <property type="match status" value="1"/>
</dbReference>
<dbReference type="InterPro" id="IPR011676">
    <property type="entry name" value="DUF1618"/>
</dbReference>
<evidence type="ECO:0000313" key="3">
    <source>
        <dbReference type="EMBL" id="PWZ40495.1"/>
    </source>
</evidence>
<accession>A0A8J8XCJ1</accession>
<comment type="caution">
    <text evidence="3">The sequence shown here is derived from an EMBL/GenBank/DDBJ whole genome shotgun (WGS) entry which is preliminary data.</text>
</comment>
<dbReference type="OMA" id="MCASATK"/>
<name>A0A8J8XCJ1_MAIZE</name>
<organism evidence="3">
    <name type="scientific">Zea mays</name>
    <name type="common">Maize</name>
    <dbReference type="NCBI Taxonomy" id="4577"/>
    <lineage>
        <taxon>Eukaryota</taxon>
        <taxon>Viridiplantae</taxon>
        <taxon>Streptophyta</taxon>
        <taxon>Embryophyta</taxon>
        <taxon>Tracheophyta</taxon>
        <taxon>Spermatophyta</taxon>
        <taxon>Magnoliopsida</taxon>
        <taxon>Liliopsida</taxon>
        <taxon>Poales</taxon>
        <taxon>Poaceae</taxon>
        <taxon>PACMAD clade</taxon>
        <taxon>Panicoideae</taxon>
        <taxon>Andropogonodae</taxon>
        <taxon>Andropogoneae</taxon>
        <taxon>Tripsacinae</taxon>
        <taxon>Zea</taxon>
    </lineage>
</organism>
<evidence type="ECO:0000256" key="1">
    <source>
        <dbReference type="SAM" id="MobiDB-lite"/>
    </source>
</evidence>
<feature type="region of interest" description="Disordered" evidence="1">
    <location>
        <begin position="1"/>
        <end position="25"/>
    </location>
</feature>
<reference evidence="3" key="1">
    <citation type="journal article" date="2018" name="Nat. Genet.">
        <title>Extensive intraspecific gene order and gene structural variations between Mo17 and other maize genomes.</title>
        <authorList>
            <person name="Sun S."/>
            <person name="Zhou Y."/>
            <person name="Chen J."/>
            <person name="Shi J."/>
            <person name="Zhao H."/>
            <person name="Zhao H."/>
            <person name="Song W."/>
            <person name="Zhang M."/>
            <person name="Cui Y."/>
            <person name="Dong X."/>
            <person name="Liu H."/>
            <person name="Ma X."/>
            <person name="Jiao Y."/>
            <person name="Wang B."/>
            <person name="Wei X."/>
            <person name="Stein J.C."/>
            <person name="Glaubitz J.C."/>
            <person name="Lu F."/>
            <person name="Yu G."/>
            <person name="Liang C."/>
            <person name="Fengler K."/>
            <person name="Li B."/>
            <person name="Rafalski A."/>
            <person name="Schnable P.S."/>
            <person name="Ware D.H."/>
            <person name="Buckler E.S."/>
            <person name="Lai J."/>
        </authorList>
    </citation>
    <scope>NUCLEOTIDE SEQUENCE [LARGE SCALE GENOMIC DNA]</scope>
    <source>
        <tissue evidence="3">Seedling</tissue>
    </source>
</reference>
<dbReference type="HOGENOM" id="CLU_028076_0_0_1"/>
<dbReference type="EMBL" id="NCVQ01000003">
    <property type="protein sequence ID" value="PWZ40495.1"/>
    <property type="molecule type" value="Genomic_DNA"/>
</dbReference>
<feature type="region of interest" description="Disordered" evidence="1">
    <location>
        <begin position="399"/>
        <end position="437"/>
    </location>
</feature>
<evidence type="ECO:0000259" key="2">
    <source>
        <dbReference type="Pfam" id="PF07762"/>
    </source>
</evidence>